<gene>
    <name evidence="2" type="ORF">CKAN_00851600</name>
</gene>
<dbReference type="Proteomes" id="UP000283530">
    <property type="component" value="Unassembled WGS sequence"/>
</dbReference>
<evidence type="ECO:0008006" key="4">
    <source>
        <dbReference type="Google" id="ProtNLM"/>
    </source>
</evidence>
<feature type="compositionally biased region" description="Basic and acidic residues" evidence="1">
    <location>
        <begin position="60"/>
        <end position="70"/>
    </location>
</feature>
<dbReference type="NCBIfam" id="TIGR01615">
    <property type="entry name" value="A_thal_3542"/>
    <property type="match status" value="1"/>
</dbReference>
<dbReference type="STRING" id="337451.A0A3S3MHA6"/>
<keyword evidence="3" id="KW-1185">Reference proteome</keyword>
<sequence>MAVFMRTKRVTDPLDDRVKACLCGKDHRKTGYISSSGSEHEAEDSTFLSDLVDGFLQDDPGSREPEKSSDDSDGEGSGLDPTGSLKDVLHNPTAADDSFREKLLSRVSKAVDEYSASGLRSDRSNLRRAVMASLKDSGYNAGICKTRWESSGRVVGGKYEFVDVVRKSEKGESQGLRYLVEVDFAAEFEIARPTARYSRVVEMLPRIFVGRPEDLKRAVRIVSEEMKRSLRSRDLHLPPWRKSRYMQAKWLGPYRRTVGQVQAKAPASFDGEMIASRCRSVGFHAGFVLPAETLTT</sequence>
<evidence type="ECO:0000313" key="2">
    <source>
        <dbReference type="EMBL" id="RWR79913.1"/>
    </source>
</evidence>
<protein>
    <recommendedName>
        <fullName evidence="4">DUF506 domain-containing protein</fullName>
    </recommendedName>
</protein>
<proteinExistence type="predicted"/>
<reference evidence="2 3" key="1">
    <citation type="journal article" date="2019" name="Nat. Plants">
        <title>Stout camphor tree genome fills gaps in understanding of flowering plant genome evolution.</title>
        <authorList>
            <person name="Chaw S.M."/>
            <person name="Liu Y.C."/>
            <person name="Wu Y.W."/>
            <person name="Wang H.Y."/>
            <person name="Lin C.I."/>
            <person name="Wu C.S."/>
            <person name="Ke H.M."/>
            <person name="Chang L.Y."/>
            <person name="Hsu C.Y."/>
            <person name="Yang H.T."/>
            <person name="Sudianto E."/>
            <person name="Hsu M.H."/>
            <person name="Wu K.P."/>
            <person name="Wang L.N."/>
            <person name="Leebens-Mack J.H."/>
            <person name="Tsai I.J."/>
        </authorList>
    </citation>
    <scope>NUCLEOTIDE SEQUENCE [LARGE SCALE GENOMIC DNA]</scope>
    <source>
        <strain evidence="3">cv. Chaw 1501</strain>
        <tissue evidence="2">Young leaves</tissue>
    </source>
</reference>
<feature type="region of interest" description="Disordered" evidence="1">
    <location>
        <begin position="53"/>
        <end position="91"/>
    </location>
</feature>
<evidence type="ECO:0000256" key="1">
    <source>
        <dbReference type="SAM" id="MobiDB-lite"/>
    </source>
</evidence>
<name>A0A3S3MHA6_9MAGN</name>
<dbReference type="Pfam" id="PF04720">
    <property type="entry name" value="PDDEXK_6"/>
    <property type="match status" value="1"/>
</dbReference>
<accession>A0A3S3MHA6</accession>
<dbReference type="PANTHER" id="PTHR31579:SF84">
    <property type="entry name" value="F21O3.6 PROTEIN"/>
    <property type="match status" value="1"/>
</dbReference>
<dbReference type="EMBL" id="QPKB01000003">
    <property type="protein sequence ID" value="RWR79913.1"/>
    <property type="molecule type" value="Genomic_DNA"/>
</dbReference>
<organism evidence="2 3">
    <name type="scientific">Cinnamomum micranthum f. kanehirae</name>
    <dbReference type="NCBI Taxonomy" id="337451"/>
    <lineage>
        <taxon>Eukaryota</taxon>
        <taxon>Viridiplantae</taxon>
        <taxon>Streptophyta</taxon>
        <taxon>Embryophyta</taxon>
        <taxon>Tracheophyta</taxon>
        <taxon>Spermatophyta</taxon>
        <taxon>Magnoliopsida</taxon>
        <taxon>Magnoliidae</taxon>
        <taxon>Laurales</taxon>
        <taxon>Lauraceae</taxon>
        <taxon>Cinnamomum</taxon>
    </lineage>
</organism>
<dbReference type="OrthoDB" id="548115at2759"/>
<dbReference type="PANTHER" id="PTHR31579">
    <property type="entry name" value="OS03G0796600 PROTEIN"/>
    <property type="match status" value="1"/>
</dbReference>
<dbReference type="AlphaFoldDB" id="A0A3S3MHA6"/>
<comment type="caution">
    <text evidence="2">The sequence shown here is derived from an EMBL/GenBank/DDBJ whole genome shotgun (WGS) entry which is preliminary data.</text>
</comment>
<evidence type="ECO:0000313" key="3">
    <source>
        <dbReference type="Proteomes" id="UP000283530"/>
    </source>
</evidence>
<dbReference type="InterPro" id="IPR006502">
    <property type="entry name" value="PDDEXK-like"/>
</dbReference>